<keyword evidence="5" id="KW-0132">Cell division</keyword>
<evidence type="ECO:0000256" key="10">
    <source>
        <dbReference type="SAM" id="Coils"/>
    </source>
</evidence>
<evidence type="ECO:0000313" key="12">
    <source>
        <dbReference type="EMBL" id="CAB9500301.1"/>
    </source>
</evidence>
<protein>
    <recommendedName>
        <fullName evidence="11">Borealin C-terminal domain-containing protein</fullName>
    </recommendedName>
</protein>
<evidence type="ECO:0000256" key="5">
    <source>
        <dbReference type="ARBA" id="ARBA00022618"/>
    </source>
</evidence>
<comment type="similarity">
    <text evidence="3">Belongs to the borealin family.</text>
</comment>
<keyword evidence="4" id="KW-0158">Chromosome</keyword>
<evidence type="ECO:0000313" key="13">
    <source>
        <dbReference type="Proteomes" id="UP001153069"/>
    </source>
</evidence>
<keyword evidence="7" id="KW-0539">Nucleus</keyword>
<dbReference type="AlphaFoldDB" id="A0A9N8DE41"/>
<keyword evidence="8" id="KW-0131">Cell cycle</keyword>
<dbReference type="Pfam" id="PF10512">
    <property type="entry name" value="Borealin"/>
    <property type="match status" value="1"/>
</dbReference>
<dbReference type="EMBL" id="CAICTM010000079">
    <property type="protein sequence ID" value="CAB9500301.1"/>
    <property type="molecule type" value="Genomic_DNA"/>
</dbReference>
<feature type="coiled-coil region" evidence="10">
    <location>
        <begin position="223"/>
        <end position="250"/>
    </location>
</feature>
<dbReference type="GO" id="GO:0000775">
    <property type="term" value="C:chromosome, centromeric region"/>
    <property type="evidence" value="ECO:0007669"/>
    <property type="project" value="UniProtKB-SubCell"/>
</dbReference>
<keyword evidence="13" id="KW-1185">Reference proteome</keyword>
<comment type="caution">
    <text evidence="12">The sequence shown here is derived from an EMBL/GenBank/DDBJ whole genome shotgun (WGS) entry which is preliminary data.</text>
</comment>
<name>A0A9N8DE41_9STRA</name>
<proteinExistence type="inferred from homology"/>
<evidence type="ECO:0000256" key="8">
    <source>
        <dbReference type="ARBA" id="ARBA00023306"/>
    </source>
</evidence>
<evidence type="ECO:0000256" key="2">
    <source>
        <dbReference type="ARBA" id="ARBA00004584"/>
    </source>
</evidence>
<evidence type="ECO:0000256" key="6">
    <source>
        <dbReference type="ARBA" id="ARBA00022776"/>
    </source>
</evidence>
<evidence type="ECO:0000259" key="11">
    <source>
        <dbReference type="Pfam" id="PF10512"/>
    </source>
</evidence>
<dbReference type="GO" id="GO:0005634">
    <property type="term" value="C:nucleus"/>
    <property type="evidence" value="ECO:0007669"/>
    <property type="project" value="UniProtKB-SubCell"/>
</dbReference>
<gene>
    <name evidence="12" type="ORF">SEMRO_80_G043300.1</name>
</gene>
<keyword evidence="6" id="KW-0498">Mitosis</keyword>
<dbReference type="GO" id="GO:0051301">
    <property type="term" value="P:cell division"/>
    <property type="evidence" value="ECO:0007669"/>
    <property type="project" value="UniProtKB-KW"/>
</dbReference>
<reference evidence="12" key="1">
    <citation type="submission" date="2020-06" db="EMBL/GenBank/DDBJ databases">
        <authorList>
            <consortium name="Plant Systems Biology data submission"/>
        </authorList>
    </citation>
    <scope>NUCLEOTIDE SEQUENCE</scope>
    <source>
        <strain evidence="12">D6</strain>
    </source>
</reference>
<comment type="subcellular location">
    <subcellularLocation>
        <location evidence="2">Chromosome</location>
        <location evidence="2">Centromere</location>
    </subcellularLocation>
    <subcellularLocation>
        <location evidence="1">Nucleus</location>
    </subcellularLocation>
</comment>
<feature type="domain" description="Borealin C-terminal" evidence="11">
    <location>
        <begin position="143"/>
        <end position="242"/>
    </location>
</feature>
<dbReference type="Proteomes" id="UP001153069">
    <property type="component" value="Unassembled WGS sequence"/>
</dbReference>
<dbReference type="OrthoDB" id="2392550at2759"/>
<dbReference type="InterPro" id="IPR046466">
    <property type="entry name" value="Borealin_C"/>
</dbReference>
<dbReference type="PANTHER" id="PTHR16040:SF7">
    <property type="entry name" value="AUSTRALIN, ISOFORM A-RELATED"/>
    <property type="match status" value="1"/>
</dbReference>
<dbReference type="InterPro" id="IPR018867">
    <property type="entry name" value="Cell_div_borealin"/>
</dbReference>
<evidence type="ECO:0000256" key="3">
    <source>
        <dbReference type="ARBA" id="ARBA00009914"/>
    </source>
</evidence>
<evidence type="ECO:0000256" key="4">
    <source>
        <dbReference type="ARBA" id="ARBA00022454"/>
    </source>
</evidence>
<evidence type="ECO:0000256" key="1">
    <source>
        <dbReference type="ARBA" id="ARBA00004123"/>
    </source>
</evidence>
<keyword evidence="10" id="KW-0175">Coiled coil</keyword>
<evidence type="ECO:0000256" key="7">
    <source>
        <dbReference type="ARBA" id="ARBA00023242"/>
    </source>
</evidence>
<keyword evidence="9" id="KW-0137">Centromere</keyword>
<accession>A0A9N8DE41</accession>
<evidence type="ECO:0000256" key="9">
    <source>
        <dbReference type="ARBA" id="ARBA00023328"/>
    </source>
</evidence>
<organism evidence="12 13">
    <name type="scientific">Seminavis robusta</name>
    <dbReference type="NCBI Taxonomy" id="568900"/>
    <lineage>
        <taxon>Eukaryota</taxon>
        <taxon>Sar</taxon>
        <taxon>Stramenopiles</taxon>
        <taxon>Ochrophyta</taxon>
        <taxon>Bacillariophyta</taxon>
        <taxon>Bacillariophyceae</taxon>
        <taxon>Bacillariophycidae</taxon>
        <taxon>Naviculales</taxon>
        <taxon>Naviculaceae</taxon>
        <taxon>Seminavis</taxon>
    </lineage>
</organism>
<dbReference type="PANTHER" id="PTHR16040">
    <property type="entry name" value="AUSTRALIN, ISOFORM A-RELATED"/>
    <property type="match status" value="1"/>
</dbReference>
<sequence length="254" mass="28105">MPGSRSRTEQLREATKRQIVGVLTDTTNNRKSSTVVDGSDPTHVSLMIQDLQRDFDRRLDAIKSEMLACKQDQYQAHCKGVIKIPKPTRSMTVKEFNQKYNCSLLDLLQNVRAHASEGFASIPAAVCGKRERLETPIPFRGNRTVQTPSTIIRTVRRGEIMFSKNGSPVDNTDEGALVATVTKKRRGNAPPAATANFDINVGEGKYISLNDPSGLQNLDANMKTNAVAQLKVLQDQMATLMEQLTTNEKTTTKN</sequence>